<organism evidence="1 2">
    <name type="scientific">Buchananella hordeovulneris</name>
    <dbReference type="NCBI Taxonomy" id="52770"/>
    <lineage>
        <taxon>Bacteria</taxon>
        <taxon>Bacillati</taxon>
        <taxon>Actinomycetota</taxon>
        <taxon>Actinomycetes</taxon>
        <taxon>Actinomycetales</taxon>
        <taxon>Actinomycetaceae</taxon>
        <taxon>Buchananella</taxon>
    </lineage>
</organism>
<dbReference type="RefSeq" id="WP_073822912.1">
    <property type="nucleotide sequence ID" value="NZ_MQVS01000002.1"/>
</dbReference>
<dbReference type="Gene3D" id="3.30.450.20">
    <property type="entry name" value="PAS domain"/>
    <property type="match status" value="1"/>
</dbReference>
<name>A0A1Q5PXR8_9ACTO</name>
<dbReference type="InterPro" id="IPR035965">
    <property type="entry name" value="PAS-like_dom_sf"/>
</dbReference>
<reference evidence="2" key="1">
    <citation type="submission" date="2016-12" db="EMBL/GenBank/DDBJ databases">
        <authorList>
            <person name="Meng X."/>
        </authorList>
    </citation>
    <scope>NUCLEOTIDE SEQUENCE [LARGE SCALE GENOMIC DNA]</scope>
    <source>
        <strain evidence="2">DSM 20732</strain>
    </source>
</reference>
<keyword evidence="2" id="KW-1185">Reference proteome</keyword>
<evidence type="ECO:0008006" key="3">
    <source>
        <dbReference type="Google" id="ProtNLM"/>
    </source>
</evidence>
<dbReference type="STRING" id="52770.BSZ40_02260"/>
<protein>
    <recommendedName>
        <fullName evidence="3">Diguanylate cyclase</fullName>
    </recommendedName>
</protein>
<dbReference type="InParanoid" id="A0A1Q5PXR8"/>
<sequence>MESVIGYERHFDPEDIFFSTTDRRGVITRSNRTFDVLSRYDREKLIGSPHNIIRHADMPAAVFKCMWDDLSSGLPVCAYVTNRAADHLDYRVFATVVPLHDGYLSVRLKPLQSDTQQAVEDAYRRVRSLERKHEAAGMPKREVAIKGAEALGQELSSLGYPSLYAMTSVALPAEVESLINAGVRVPARPQATGGVAEVLDSVNEIERETNLLVFRLDEYERLLNSLTSRSQQVEPVAERADSVVAAVAAGWAPGEKPKVEEFGERVTNHATSAAAVLRTLPGRMVGLHKAVTDLRFRIALVRLETLMVGRFAASILDGGEADAIGAINDLCEAMESSVHGLVPALRKVTLGVDDMSSSLQGAVADLDRVLRPLMRWVDARKASNPTRAVAPALERANVLAEQGFPEVRPLAELAAQCRGLDLPFDQPAVDNQLHRIRQALTTLN</sequence>
<gene>
    <name evidence="1" type="ORF">BSZ40_02260</name>
</gene>
<dbReference type="OrthoDB" id="266313at2"/>
<dbReference type="SUPFAM" id="SSF55785">
    <property type="entry name" value="PYP-like sensor domain (PAS domain)"/>
    <property type="match status" value="1"/>
</dbReference>
<comment type="caution">
    <text evidence="1">The sequence shown here is derived from an EMBL/GenBank/DDBJ whole genome shotgun (WGS) entry which is preliminary data.</text>
</comment>
<dbReference type="Proteomes" id="UP000185612">
    <property type="component" value="Unassembled WGS sequence"/>
</dbReference>
<proteinExistence type="predicted"/>
<evidence type="ECO:0000313" key="2">
    <source>
        <dbReference type="Proteomes" id="UP000185612"/>
    </source>
</evidence>
<evidence type="ECO:0000313" key="1">
    <source>
        <dbReference type="EMBL" id="OKL52327.1"/>
    </source>
</evidence>
<dbReference type="EMBL" id="MQVS01000002">
    <property type="protein sequence ID" value="OKL52327.1"/>
    <property type="molecule type" value="Genomic_DNA"/>
</dbReference>
<accession>A0A1Q5PXR8</accession>
<dbReference type="AlphaFoldDB" id="A0A1Q5PXR8"/>